<dbReference type="KEGG" id="tig:THII_0272"/>
<feature type="transmembrane region" description="Helical" evidence="2">
    <location>
        <begin position="12"/>
        <end position="30"/>
    </location>
</feature>
<evidence type="ECO:0000256" key="1">
    <source>
        <dbReference type="SAM" id="MobiDB-lite"/>
    </source>
</evidence>
<dbReference type="AlphaFoldDB" id="A0A090ACS8"/>
<accession>A0A090ACS8</accession>
<evidence type="ECO:0000313" key="4">
    <source>
        <dbReference type="Proteomes" id="UP000031623"/>
    </source>
</evidence>
<reference evidence="3 4" key="1">
    <citation type="journal article" date="2014" name="ISME J.">
        <title>Ecophysiology of Thioploca ingrica as revealed by the complete genome sequence supplemented with proteomic evidence.</title>
        <authorList>
            <person name="Kojima H."/>
            <person name="Ogura Y."/>
            <person name="Yamamoto N."/>
            <person name="Togashi T."/>
            <person name="Mori H."/>
            <person name="Watanabe T."/>
            <person name="Nemoto F."/>
            <person name="Kurokawa K."/>
            <person name="Hayashi T."/>
            <person name="Fukui M."/>
        </authorList>
    </citation>
    <scope>NUCLEOTIDE SEQUENCE [LARGE SCALE GENOMIC DNA]</scope>
</reference>
<sequence>MIYRSPSRLQNLLNLFLVINILFLPLSALSTDMTNLSNQKSIGNGYIVGNITKSSGWYERYPNGQIVLYPIVTGASIDTTTNMNSMLGMSSMYGMLGMGGMLGMNGMMGMAGMSPSMGGMSSMMGMAGMSPSMGGMSSMMGMAGMSPSMGGMSSMMGMAGMSPSMAGMYGMSAMSGMLGIASMYGIPPEGYQMTFGRFWIDKEGNLILYPSNNIFYMWGMNKTEDENHREAIKSMEDNNTEGTSVTDSVENKP</sequence>
<gene>
    <name evidence="3" type="ORF">THII_0272</name>
</gene>
<evidence type="ECO:0000256" key="2">
    <source>
        <dbReference type="SAM" id="Phobius"/>
    </source>
</evidence>
<keyword evidence="4" id="KW-1185">Reference proteome</keyword>
<dbReference type="Proteomes" id="UP000031623">
    <property type="component" value="Chromosome"/>
</dbReference>
<keyword evidence="2" id="KW-0812">Transmembrane</keyword>
<evidence type="ECO:0000313" key="3">
    <source>
        <dbReference type="EMBL" id="BAP54569.1"/>
    </source>
</evidence>
<dbReference type="HOGENOM" id="CLU_1098099_0_0_6"/>
<feature type="compositionally biased region" description="Polar residues" evidence="1">
    <location>
        <begin position="240"/>
        <end position="253"/>
    </location>
</feature>
<proteinExistence type="predicted"/>
<organism evidence="3 4">
    <name type="scientific">Thioploca ingrica</name>
    <dbReference type="NCBI Taxonomy" id="40754"/>
    <lineage>
        <taxon>Bacteria</taxon>
        <taxon>Pseudomonadati</taxon>
        <taxon>Pseudomonadota</taxon>
        <taxon>Gammaproteobacteria</taxon>
        <taxon>Thiotrichales</taxon>
        <taxon>Thiotrichaceae</taxon>
        <taxon>Thioploca</taxon>
    </lineage>
</organism>
<feature type="region of interest" description="Disordered" evidence="1">
    <location>
        <begin position="234"/>
        <end position="253"/>
    </location>
</feature>
<feature type="transmembrane region" description="Helical" evidence="2">
    <location>
        <begin position="166"/>
        <end position="186"/>
    </location>
</feature>
<keyword evidence="2" id="KW-0472">Membrane</keyword>
<protein>
    <submittedName>
        <fullName evidence="3">Uncharacterized protein</fullName>
    </submittedName>
</protein>
<feature type="transmembrane region" description="Helical" evidence="2">
    <location>
        <begin position="123"/>
        <end position="146"/>
    </location>
</feature>
<feature type="transmembrane region" description="Helical" evidence="2">
    <location>
        <begin position="92"/>
        <end position="111"/>
    </location>
</feature>
<dbReference type="STRING" id="40754.THII_0272"/>
<name>A0A090ACS8_9GAMM</name>
<dbReference type="EMBL" id="AP014633">
    <property type="protein sequence ID" value="BAP54569.1"/>
    <property type="molecule type" value="Genomic_DNA"/>
</dbReference>
<keyword evidence="2" id="KW-1133">Transmembrane helix</keyword>